<dbReference type="InterPro" id="IPR030960">
    <property type="entry name" value="DHQS/DOIS_N"/>
</dbReference>
<dbReference type="InterPro" id="IPR050071">
    <property type="entry name" value="Dehydroquinate_synthase"/>
</dbReference>
<dbReference type="EC" id="4.2.3.4" evidence="7 18"/>
<evidence type="ECO:0000256" key="16">
    <source>
        <dbReference type="ARBA" id="ARBA00023239"/>
    </source>
</evidence>
<dbReference type="RefSeq" id="WP_073077357.1">
    <property type="nucleotide sequence ID" value="NZ_FQXV01000004.1"/>
</dbReference>
<evidence type="ECO:0000256" key="18">
    <source>
        <dbReference type="HAMAP-Rule" id="MF_00110"/>
    </source>
</evidence>
<accession>A0A1M5X1U9</accession>
<dbReference type="Proteomes" id="UP000183995">
    <property type="component" value="Unassembled WGS sequence"/>
</dbReference>
<keyword evidence="15 18" id="KW-0057">Aromatic amino acid biosynthesis</keyword>
<dbReference type="FunFam" id="3.40.50.1970:FF:000007">
    <property type="entry name" value="Pentafunctional AROM polypeptide"/>
    <property type="match status" value="1"/>
</dbReference>
<dbReference type="InterPro" id="IPR030963">
    <property type="entry name" value="DHQ_synth_fam"/>
</dbReference>
<evidence type="ECO:0000259" key="20">
    <source>
        <dbReference type="Pfam" id="PF24621"/>
    </source>
</evidence>
<proteinExistence type="inferred from homology"/>
<evidence type="ECO:0000256" key="10">
    <source>
        <dbReference type="ARBA" id="ARBA00022605"/>
    </source>
</evidence>
<name>A0A1M5X1U9_9FIRM</name>
<feature type="binding site" evidence="18">
    <location>
        <position position="256"/>
    </location>
    <ligand>
        <name>Zn(2+)</name>
        <dbReference type="ChEBI" id="CHEBI:29105"/>
    </ligand>
</feature>
<evidence type="ECO:0000256" key="11">
    <source>
        <dbReference type="ARBA" id="ARBA00022723"/>
    </source>
</evidence>
<comment type="caution">
    <text evidence="18">Lacks conserved residue(s) required for the propagation of feature annotation.</text>
</comment>
<dbReference type="InterPro" id="IPR016037">
    <property type="entry name" value="DHQ_synth_AroB"/>
</dbReference>
<dbReference type="HAMAP" id="MF_00110">
    <property type="entry name" value="DHQ_synthase"/>
    <property type="match status" value="1"/>
</dbReference>
<dbReference type="OrthoDB" id="9806583at2"/>
<reference evidence="21 22" key="1">
    <citation type="submission" date="2016-11" db="EMBL/GenBank/DDBJ databases">
        <authorList>
            <person name="Jaros S."/>
            <person name="Januszkiewicz K."/>
            <person name="Wedrychowicz H."/>
        </authorList>
    </citation>
    <scope>NUCLEOTIDE SEQUENCE [LARGE SCALE GENOMIC DNA]</scope>
    <source>
        <strain evidence="21 22">DSM 10068</strain>
    </source>
</reference>
<dbReference type="Pfam" id="PF24621">
    <property type="entry name" value="DHQS_C"/>
    <property type="match status" value="1"/>
</dbReference>
<evidence type="ECO:0000256" key="2">
    <source>
        <dbReference type="ARBA" id="ARBA00001911"/>
    </source>
</evidence>
<dbReference type="Gene3D" id="3.40.50.1970">
    <property type="match status" value="1"/>
</dbReference>
<dbReference type="InterPro" id="IPR056179">
    <property type="entry name" value="DHQS_C"/>
</dbReference>
<dbReference type="GO" id="GO:0005737">
    <property type="term" value="C:cytoplasm"/>
    <property type="evidence" value="ECO:0007669"/>
    <property type="project" value="UniProtKB-SubCell"/>
</dbReference>
<keyword evidence="16 18" id="KW-0456">Lyase</keyword>
<keyword evidence="22" id="KW-1185">Reference proteome</keyword>
<organism evidence="21 22">
    <name type="scientific">Sporobacter termitidis DSM 10068</name>
    <dbReference type="NCBI Taxonomy" id="1123282"/>
    <lineage>
        <taxon>Bacteria</taxon>
        <taxon>Bacillati</taxon>
        <taxon>Bacillota</taxon>
        <taxon>Clostridia</taxon>
        <taxon>Eubacteriales</taxon>
        <taxon>Oscillospiraceae</taxon>
        <taxon>Sporobacter</taxon>
    </lineage>
</organism>
<evidence type="ECO:0000256" key="14">
    <source>
        <dbReference type="ARBA" id="ARBA00023027"/>
    </source>
</evidence>
<evidence type="ECO:0000313" key="21">
    <source>
        <dbReference type="EMBL" id="SHH93856.1"/>
    </source>
</evidence>
<feature type="binding site" evidence="18">
    <location>
        <begin position="129"/>
        <end position="130"/>
    </location>
    <ligand>
        <name>NAD(+)</name>
        <dbReference type="ChEBI" id="CHEBI:57540"/>
    </ligand>
</feature>
<feature type="binding site" evidence="18">
    <location>
        <position position="151"/>
    </location>
    <ligand>
        <name>NAD(+)</name>
        <dbReference type="ChEBI" id="CHEBI:57540"/>
    </ligand>
</feature>
<feature type="binding site" evidence="18">
    <location>
        <begin position="105"/>
        <end position="109"/>
    </location>
    <ligand>
        <name>NAD(+)</name>
        <dbReference type="ChEBI" id="CHEBI:57540"/>
    </ligand>
</feature>
<comment type="cofactor">
    <cofactor evidence="18">
        <name>Co(2+)</name>
        <dbReference type="ChEBI" id="CHEBI:48828"/>
    </cofactor>
    <cofactor evidence="18">
        <name>Zn(2+)</name>
        <dbReference type="ChEBI" id="CHEBI:29105"/>
    </cofactor>
    <text evidence="18">Binds 1 divalent metal cation per subunit. Can use either Co(2+) or Zn(2+).</text>
</comment>
<evidence type="ECO:0000256" key="1">
    <source>
        <dbReference type="ARBA" id="ARBA00001393"/>
    </source>
</evidence>
<dbReference type="Pfam" id="PF01761">
    <property type="entry name" value="DHQ_synthase"/>
    <property type="match status" value="1"/>
</dbReference>
<sequence length="349" mass="36601">MKTITVNASKKYDILIGPGLLDGAGGYARKLLKSTAAAVVTDDNVAPLYGDRLTASLLDAGLRVVRFVIKNGESSKNAENYIALLNFLAAERFTRDDVIVALGGGVAGDLAGFAASTYMRGMRFIQMPTTLLAAVDSSVGGKTAIDLTSGKNLAGTFFQPDLVLCDVSSLASLSPDVFADGTAEVVKYGVIADGELFELLKAPIMPQLTEIIARCVAIKRDVVEADETETGPRKLLNFGHTVAHAVEACSDYSISHGKAVAVGMAVFARAAFKSGLCGEAACRDIIDMIRKLGLPAETDFTAAQLARAALSDKKRSGGTITLVIPKSIGTCVLQETPVDALEHFIALGL</sequence>
<dbReference type="GO" id="GO:0008652">
    <property type="term" value="P:amino acid biosynthetic process"/>
    <property type="evidence" value="ECO:0007669"/>
    <property type="project" value="UniProtKB-KW"/>
</dbReference>
<dbReference type="AlphaFoldDB" id="A0A1M5X1U9"/>
<comment type="catalytic activity">
    <reaction evidence="1 18">
        <text>7-phospho-2-dehydro-3-deoxy-D-arabino-heptonate = 3-dehydroquinate + phosphate</text>
        <dbReference type="Rhea" id="RHEA:21968"/>
        <dbReference type="ChEBI" id="CHEBI:32364"/>
        <dbReference type="ChEBI" id="CHEBI:43474"/>
        <dbReference type="ChEBI" id="CHEBI:58394"/>
        <dbReference type="EC" id="4.2.3.4"/>
    </reaction>
</comment>
<evidence type="ECO:0000256" key="13">
    <source>
        <dbReference type="ARBA" id="ARBA00022833"/>
    </source>
</evidence>
<keyword evidence="11 18" id="KW-0479">Metal-binding</keyword>
<evidence type="ECO:0000256" key="15">
    <source>
        <dbReference type="ARBA" id="ARBA00023141"/>
    </source>
</evidence>
<evidence type="ECO:0000256" key="7">
    <source>
        <dbReference type="ARBA" id="ARBA00013031"/>
    </source>
</evidence>
<dbReference type="GO" id="GO:0009423">
    <property type="term" value="P:chorismate biosynthetic process"/>
    <property type="evidence" value="ECO:0007669"/>
    <property type="project" value="UniProtKB-UniRule"/>
</dbReference>
<evidence type="ECO:0000256" key="6">
    <source>
        <dbReference type="ARBA" id="ARBA00005412"/>
    </source>
</evidence>
<evidence type="ECO:0000256" key="12">
    <source>
        <dbReference type="ARBA" id="ARBA00022741"/>
    </source>
</evidence>
<evidence type="ECO:0000256" key="5">
    <source>
        <dbReference type="ARBA" id="ARBA00004661"/>
    </source>
</evidence>
<evidence type="ECO:0000256" key="9">
    <source>
        <dbReference type="ARBA" id="ARBA00022490"/>
    </source>
</evidence>
<evidence type="ECO:0000313" key="22">
    <source>
        <dbReference type="Proteomes" id="UP000183995"/>
    </source>
</evidence>
<keyword evidence="17 18" id="KW-0170">Cobalt</keyword>
<dbReference type="GO" id="GO:0003856">
    <property type="term" value="F:3-dehydroquinate synthase activity"/>
    <property type="evidence" value="ECO:0007669"/>
    <property type="project" value="UniProtKB-UniRule"/>
</dbReference>
<keyword evidence="14 18" id="KW-0520">NAD</keyword>
<feature type="binding site" evidence="18">
    <location>
        <position position="142"/>
    </location>
    <ligand>
        <name>NAD(+)</name>
        <dbReference type="ChEBI" id="CHEBI:57540"/>
    </ligand>
</feature>
<dbReference type="EMBL" id="FQXV01000004">
    <property type="protein sequence ID" value="SHH93856.1"/>
    <property type="molecule type" value="Genomic_DNA"/>
</dbReference>
<keyword evidence="9 18" id="KW-0963">Cytoplasm</keyword>
<dbReference type="GO" id="GO:0046872">
    <property type="term" value="F:metal ion binding"/>
    <property type="evidence" value="ECO:0007669"/>
    <property type="project" value="UniProtKB-KW"/>
</dbReference>
<dbReference type="GO" id="GO:0000166">
    <property type="term" value="F:nucleotide binding"/>
    <property type="evidence" value="ECO:0007669"/>
    <property type="project" value="UniProtKB-KW"/>
</dbReference>
<comment type="subcellular location">
    <subcellularLocation>
        <location evidence="4 18">Cytoplasm</location>
    </subcellularLocation>
</comment>
<dbReference type="GO" id="GO:0009073">
    <property type="term" value="P:aromatic amino acid family biosynthetic process"/>
    <property type="evidence" value="ECO:0007669"/>
    <property type="project" value="UniProtKB-KW"/>
</dbReference>
<comment type="similarity">
    <text evidence="6 18">Belongs to the sugar phosphate cyclases superfamily. Dehydroquinate synthase family.</text>
</comment>
<gene>
    <name evidence="18" type="primary">aroB</name>
    <name evidence="21" type="ORF">SAMN02745823_01536</name>
</gene>
<feature type="domain" description="3-dehydroquinate synthase N-terminal" evidence="19">
    <location>
        <begin position="67"/>
        <end position="178"/>
    </location>
</feature>
<evidence type="ECO:0000259" key="19">
    <source>
        <dbReference type="Pfam" id="PF01761"/>
    </source>
</evidence>
<comment type="cofactor">
    <cofactor evidence="2 18">
        <name>NAD(+)</name>
        <dbReference type="ChEBI" id="CHEBI:57540"/>
    </cofactor>
</comment>
<comment type="function">
    <text evidence="18">Catalyzes the conversion of 3-deoxy-D-arabino-heptulosonate 7-phosphate (DAHP) to dehydroquinate (DHQ).</text>
</comment>
<protein>
    <recommendedName>
        <fullName evidence="8 18">3-dehydroquinate synthase</fullName>
        <shortName evidence="18">DHQS</shortName>
        <ecNumber evidence="7 18">4.2.3.4</ecNumber>
    </recommendedName>
</protein>
<feature type="binding site" evidence="18">
    <location>
        <position position="240"/>
    </location>
    <ligand>
        <name>Zn(2+)</name>
        <dbReference type="ChEBI" id="CHEBI:29105"/>
    </ligand>
</feature>
<evidence type="ECO:0000256" key="3">
    <source>
        <dbReference type="ARBA" id="ARBA00001947"/>
    </source>
</evidence>
<comment type="pathway">
    <text evidence="5 18">Metabolic intermediate biosynthesis; chorismate biosynthesis; chorismate from D-erythrose 4-phosphate and phosphoenolpyruvate: step 2/7.</text>
</comment>
<dbReference type="UniPathway" id="UPA00053">
    <property type="reaction ID" value="UER00085"/>
</dbReference>
<evidence type="ECO:0000256" key="17">
    <source>
        <dbReference type="ARBA" id="ARBA00023285"/>
    </source>
</evidence>
<dbReference type="CDD" id="cd08195">
    <property type="entry name" value="DHQS"/>
    <property type="match status" value="1"/>
</dbReference>
<keyword evidence="10 18" id="KW-0028">Amino-acid biosynthesis</keyword>
<dbReference type="Gene3D" id="1.20.1090.10">
    <property type="entry name" value="Dehydroquinate synthase-like - alpha domain"/>
    <property type="match status" value="1"/>
</dbReference>
<comment type="cofactor">
    <cofactor evidence="3">
        <name>Zn(2+)</name>
        <dbReference type="ChEBI" id="CHEBI:29105"/>
    </cofactor>
</comment>
<keyword evidence="12 18" id="KW-0547">Nucleotide-binding</keyword>
<evidence type="ECO:0000256" key="4">
    <source>
        <dbReference type="ARBA" id="ARBA00004496"/>
    </source>
</evidence>
<dbReference type="STRING" id="1123282.SAMN02745823_01536"/>
<dbReference type="PIRSF" id="PIRSF001455">
    <property type="entry name" value="DHQ_synth"/>
    <property type="match status" value="1"/>
</dbReference>
<dbReference type="SUPFAM" id="SSF56796">
    <property type="entry name" value="Dehydroquinate synthase-like"/>
    <property type="match status" value="1"/>
</dbReference>
<dbReference type="PANTHER" id="PTHR43622">
    <property type="entry name" value="3-DEHYDROQUINATE SYNTHASE"/>
    <property type="match status" value="1"/>
</dbReference>
<dbReference type="NCBIfam" id="TIGR01357">
    <property type="entry name" value="aroB"/>
    <property type="match status" value="1"/>
</dbReference>
<evidence type="ECO:0000256" key="8">
    <source>
        <dbReference type="ARBA" id="ARBA00017684"/>
    </source>
</evidence>
<dbReference type="PANTHER" id="PTHR43622:SF7">
    <property type="entry name" value="3-DEHYDROQUINATE SYNTHASE, CHLOROPLASTIC"/>
    <property type="match status" value="1"/>
</dbReference>
<feature type="domain" description="3-dehydroquinate synthase C-terminal" evidence="20">
    <location>
        <begin position="181"/>
        <end position="314"/>
    </location>
</feature>
<keyword evidence="13 18" id="KW-0862">Zinc</keyword>
<feature type="binding site" evidence="18">
    <location>
        <position position="184"/>
    </location>
    <ligand>
        <name>Zn(2+)</name>
        <dbReference type="ChEBI" id="CHEBI:29105"/>
    </ligand>
</feature>